<dbReference type="GO" id="GO:0016740">
    <property type="term" value="F:transferase activity"/>
    <property type="evidence" value="ECO:0007669"/>
    <property type="project" value="UniProtKB-KW"/>
</dbReference>
<dbReference type="AlphaFoldDB" id="L0R4A4"/>
<keyword evidence="1" id="KW-0472">Membrane</keyword>
<reference evidence="2" key="1">
    <citation type="submission" date="2012-10" db="EMBL/GenBank/DDBJ databases">
        <authorList>
            <person name="Turpin W."/>
        </authorList>
    </citation>
    <scope>NUCLEOTIDE SEQUENCE</scope>
    <source>
        <strain evidence="2">9.1</strain>
    </source>
</reference>
<organism evidence="2">
    <name type="scientific">Pediococcus pentosaceus</name>
    <dbReference type="NCBI Taxonomy" id="1255"/>
    <lineage>
        <taxon>Bacteria</taxon>
        <taxon>Bacillati</taxon>
        <taxon>Bacillota</taxon>
        <taxon>Bacilli</taxon>
        <taxon>Lactobacillales</taxon>
        <taxon>Lactobacillaceae</taxon>
        <taxon>Pediococcus</taxon>
    </lineage>
</organism>
<keyword evidence="1" id="KW-1133">Transmembrane helix</keyword>
<name>L0R4A4_PEDPE</name>
<feature type="transmembrane region" description="Helical" evidence="1">
    <location>
        <begin position="54"/>
        <end position="72"/>
    </location>
</feature>
<dbReference type="EMBL" id="HF546056">
    <property type="protein sequence ID" value="CCO02593.1"/>
    <property type="molecule type" value="Genomic_DNA"/>
</dbReference>
<proteinExistence type="predicted"/>
<protein>
    <submittedName>
        <fullName evidence="2">Geranyltranstransferase</fullName>
    </submittedName>
</protein>
<feature type="non-terminal residue" evidence="2">
    <location>
        <position position="1"/>
    </location>
</feature>
<keyword evidence="2" id="KW-0808">Transferase</keyword>
<reference evidence="2" key="2">
    <citation type="submission" date="2013-01" db="EMBL/GenBank/DDBJ databases">
        <title>The lactic acid bacteria isolated from a cereal based fermented slurry are able to produce carotenoids in a food matrix.</title>
        <authorList>
            <person name="Williams Turpin W.T."/>
            <person name="Cecile Renaud C.R."/>
            <person name="Sylvie Avallone S.A."/>
            <person name="Aayah Hammoumi A.H."/>
            <person name="Christele Humblot C.H."/>
        </authorList>
    </citation>
    <scope>NUCLEOTIDE SEQUENCE</scope>
    <source>
        <strain evidence="2">9.1</strain>
    </source>
</reference>
<evidence type="ECO:0000313" key="2">
    <source>
        <dbReference type="EMBL" id="CCO02593.1"/>
    </source>
</evidence>
<evidence type="ECO:0000256" key="1">
    <source>
        <dbReference type="SAM" id="Phobius"/>
    </source>
</evidence>
<feature type="non-terminal residue" evidence="2">
    <location>
        <position position="98"/>
    </location>
</feature>
<keyword evidence="1" id="KW-0812">Transmembrane</keyword>
<gene>
    <name evidence="2" type="primary">crtE</name>
</gene>
<accession>L0R4A4</accession>
<sequence>RYFSYHKRRLQTCGQVWPLSSCILIRYFTMIYRRWIMINYDVANRLTMLSLGKTLPIITMILAFFVLSHYWTKPQFVYAYFPQFWQCFLASAKRCTIC</sequence>